<feature type="domain" description="M23ase beta-sheet core" evidence="1">
    <location>
        <begin position="1"/>
        <end position="103"/>
    </location>
</feature>
<dbReference type="InterPro" id="IPR050570">
    <property type="entry name" value="Cell_wall_metabolism_enzyme"/>
</dbReference>
<dbReference type="EMBL" id="NOII01000060">
    <property type="protein sequence ID" value="OYD56060.1"/>
    <property type="molecule type" value="Genomic_DNA"/>
</dbReference>
<gene>
    <name evidence="2" type="ORF">CGZ90_19530</name>
</gene>
<protein>
    <recommendedName>
        <fullName evidence="1">M23ase beta-sheet core domain-containing protein</fullName>
    </recommendedName>
</protein>
<dbReference type="GO" id="GO:0004222">
    <property type="term" value="F:metalloendopeptidase activity"/>
    <property type="evidence" value="ECO:0007669"/>
    <property type="project" value="TreeGrafter"/>
</dbReference>
<evidence type="ECO:0000313" key="3">
    <source>
        <dbReference type="Proteomes" id="UP000215059"/>
    </source>
</evidence>
<sequence>MHYGLDIAQGGTVPIHAAADGTVIKSEYSNSYGNVIYISHYIDGQTWTTVYAHMRSRAVQGGSVKRGQMIGYMGNTGQSMGQHLHFELHKGPWNQAKSNAVNPAAYW</sequence>
<dbReference type="SUPFAM" id="SSF51261">
    <property type="entry name" value="Duplicated hybrid motif"/>
    <property type="match status" value="1"/>
</dbReference>
<evidence type="ECO:0000313" key="2">
    <source>
        <dbReference type="EMBL" id="OYD56060.1"/>
    </source>
</evidence>
<dbReference type="PANTHER" id="PTHR21666:SF270">
    <property type="entry name" value="MUREIN HYDROLASE ACTIVATOR ENVC"/>
    <property type="match status" value="1"/>
</dbReference>
<proteinExistence type="predicted"/>
<name>A0A235F464_9BACL</name>
<evidence type="ECO:0000259" key="1">
    <source>
        <dbReference type="Pfam" id="PF01551"/>
    </source>
</evidence>
<dbReference type="PANTHER" id="PTHR21666">
    <property type="entry name" value="PEPTIDASE-RELATED"/>
    <property type="match status" value="1"/>
</dbReference>
<dbReference type="InterPro" id="IPR011055">
    <property type="entry name" value="Dup_hybrid_motif"/>
</dbReference>
<organism evidence="2 3">
    <name type="scientific">Fictibacillus aquaticus</name>
    <dbReference type="NCBI Taxonomy" id="2021314"/>
    <lineage>
        <taxon>Bacteria</taxon>
        <taxon>Bacillati</taxon>
        <taxon>Bacillota</taxon>
        <taxon>Bacilli</taxon>
        <taxon>Bacillales</taxon>
        <taxon>Fictibacillaceae</taxon>
        <taxon>Fictibacillus</taxon>
    </lineage>
</organism>
<keyword evidence="3" id="KW-1185">Reference proteome</keyword>
<accession>A0A235F464</accession>
<reference evidence="2 3" key="1">
    <citation type="submission" date="2017-07" db="EMBL/GenBank/DDBJ databases">
        <title>Fictibacillus sp. nov. GDSW-R2A3 Genome sequencing and assembly.</title>
        <authorList>
            <person name="Mayilraj S."/>
        </authorList>
    </citation>
    <scope>NUCLEOTIDE SEQUENCE [LARGE SCALE GENOMIC DNA]</scope>
    <source>
        <strain evidence="2 3">GDSW-R2A3</strain>
    </source>
</reference>
<comment type="caution">
    <text evidence="2">The sequence shown here is derived from an EMBL/GenBank/DDBJ whole genome shotgun (WGS) entry which is preliminary data.</text>
</comment>
<dbReference type="Proteomes" id="UP000215059">
    <property type="component" value="Unassembled WGS sequence"/>
</dbReference>
<dbReference type="CDD" id="cd12797">
    <property type="entry name" value="M23_peptidase"/>
    <property type="match status" value="1"/>
</dbReference>
<dbReference type="InterPro" id="IPR016047">
    <property type="entry name" value="M23ase_b-sheet_dom"/>
</dbReference>
<dbReference type="AlphaFoldDB" id="A0A235F464"/>
<dbReference type="Gene3D" id="2.70.70.10">
    <property type="entry name" value="Glucose Permease (Domain IIA)"/>
    <property type="match status" value="1"/>
</dbReference>
<dbReference type="Pfam" id="PF01551">
    <property type="entry name" value="Peptidase_M23"/>
    <property type="match status" value="1"/>
</dbReference>